<gene>
    <name evidence="2" type="ORF">PR048_004998</name>
</gene>
<protein>
    <submittedName>
        <fullName evidence="2">Uncharacterized protein</fullName>
    </submittedName>
</protein>
<keyword evidence="3" id="KW-1185">Reference proteome</keyword>
<dbReference type="Proteomes" id="UP001159363">
    <property type="component" value="Chromosome 2"/>
</dbReference>
<proteinExistence type="predicted"/>
<feature type="region of interest" description="Disordered" evidence="1">
    <location>
        <begin position="421"/>
        <end position="475"/>
    </location>
</feature>
<dbReference type="EMBL" id="JARBHB010000002">
    <property type="protein sequence ID" value="KAJ8892418.1"/>
    <property type="molecule type" value="Genomic_DNA"/>
</dbReference>
<reference evidence="2 3" key="1">
    <citation type="submission" date="2023-02" db="EMBL/GenBank/DDBJ databases">
        <title>LHISI_Scaffold_Assembly.</title>
        <authorList>
            <person name="Stuart O.P."/>
            <person name="Cleave R."/>
            <person name="Magrath M.J.L."/>
            <person name="Mikheyev A.S."/>
        </authorList>
    </citation>
    <scope>NUCLEOTIDE SEQUENCE [LARGE SCALE GENOMIC DNA]</scope>
    <source>
        <strain evidence="2">Daus_M_001</strain>
        <tissue evidence="2">Leg muscle</tissue>
    </source>
</reference>
<organism evidence="2 3">
    <name type="scientific">Dryococelus australis</name>
    <dbReference type="NCBI Taxonomy" id="614101"/>
    <lineage>
        <taxon>Eukaryota</taxon>
        <taxon>Metazoa</taxon>
        <taxon>Ecdysozoa</taxon>
        <taxon>Arthropoda</taxon>
        <taxon>Hexapoda</taxon>
        <taxon>Insecta</taxon>
        <taxon>Pterygota</taxon>
        <taxon>Neoptera</taxon>
        <taxon>Polyneoptera</taxon>
        <taxon>Phasmatodea</taxon>
        <taxon>Verophasmatodea</taxon>
        <taxon>Anareolatae</taxon>
        <taxon>Phasmatidae</taxon>
        <taxon>Eurycanthinae</taxon>
        <taxon>Dryococelus</taxon>
    </lineage>
</organism>
<evidence type="ECO:0000256" key="1">
    <source>
        <dbReference type="SAM" id="MobiDB-lite"/>
    </source>
</evidence>
<feature type="region of interest" description="Disordered" evidence="1">
    <location>
        <begin position="284"/>
        <end position="304"/>
    </location>
</feature>
<feature type="region of interest" description="Disordered" evidence="1">
    <location>
        <begin position="234"/>
        <end position="264"/>
    </location>
</feature>
<evidence type="ECO:0000313" key="3">
    <source>
        <dbReference type="Proteomes" id="UP001159363"/>
    </source>
</evidence>
<name>A0ABQ9I921_9NEOP</name>
<evidence type="ECO:0000313" key="2">
    <source>
        <dbReference type="EMBL" id="KAJ8892418.1"/>
    </source>
</evidence>
<sequence length="565" mass="62959">MLVSREPSPCIDTPLALSTSPDSCRGTAPRSRSRRPAGFVTRQARAHLLLSYVGIVPDDVADRRVFSEFSRFPNHCIPALLHTHLASSSSTLKTSVFRATQISSLQLVQLTCSWVLRRSLVSGRNTFSFSRPRSGYWFPLRAPSVYRNEQAPAYLATLHTPLLHSLIFQPLNGRSPRKPLTSSIVRHDFHLRKSGLNRPGIELGSPLWEASSLTAQPPWPPTCWRNMWPRDCARSSTSEQETARRSDARSMWPGRRRQQGRESERVCNNTHLCIGLHVLGNRPPPPSLSATAGGSPSSTASLPSSTDIQVMADDNDTHQYLLAGDEELLQIIWQYCKQDGGYTPVPLAGGANRVQFPAGPPQIFACENRAGRCGWSAGFLGDRPFPRPCILIEVGSSDSQVDDTLEDIDLDLYSPFLILTRPTPHKTDPKTQPTPKHGRPLTRPTPHKTCPSQDLPLTRPTPHNTYPSHDRPLTRLNPYKTAHSIIRLFVDGITTDNEVLIIYVFTFKAKKTSHPSDRPNAQRPVPVCPFSCYTAPYLPHFTLIGSQDLDVKSRPNIFIHSLTHI</sequence>
<accession>A0ABQ9I921</accession>
<feature type="compositionally biased region" description="Low complexity" evidence="1">
    <location>
        <begin position="288"/>
        <end position="304"/>
    </location>
</feature>
<comment type="caution">
    <text evidence="2">The sequence shown here is derived from an EMBL/GenBank/DDBJ whole genome shotgun (WGS) entry which is preliminary data.</text>
</comment>